<keyword evidence="7 11" id="KW-0915">Sodium</keyword>
<keyword evidence="8 11" id="KW-0406">Ion transport</keyword>
<dbReference type="OrthoDB" id="117402at2"/>
<feature type="transmembrane region" description="Helical" evidence="11">
    <location>
        <begin position="362"/>
        <end position="384"/>
    </location>
</feature>
<dbReference type="InterPro" id="IPR004670">
    <property type="entry name" value="NhaA"/>
</dbReference>
<feature type="transmembrane region" description="Helical" evidence="11">
    <location>
        <begin position="225"/>
        <end position="241"/>
    </location>
</feature>
<evidence type="ECO:0000256" key="3">
    <source>
        <dbReference type="ARBA" id="ARBA00022449"/>
    </source>
</evidence>
<dbReference type="GO" id="GO:0015385">
    <property type="term" value="F:sodium:proton antiporter activity"/>
    <property type="evidence" value="ECO:0007669"/>
    <property type="project" value="UniProtKB-UniRule"/>
</dbReference>
<keyword evidence="6 11" id="KW-1133">Transmembrane helix</keyword>
<evidence type="ECO:0000256" key="9">
    <source>
        <dbReference type="ARBA" id="ARBA00023136"/>
    </source>
</evidence>
<keyword evidence="2 11" id="KW-0813">Transport</keyword>
<feature type="transmembrane region" description="Helical" evidence="11">
    <location>
        <begin position="61"/>
        <end position="79"/>
    </location>
</feature>
<dbReference type="SUPFAM" id="SSF52833">
    <property type="entry name" value="Thioredoxin-like"/>
    <property type="match status" value="1"/>
</dbReference>
<keyword evidence="4 11" id="KW-1003">Cell membrane</keyword>
<comment type="similarity">
    <text evidence="11">Belongs to the NhaA Na(+)/H(+) (TC 2.A.33) antiporter family.</text>
</comment>
<dbReference type="RefSeq" id="WP_130111089.1">
    <property type="nucleotide sequence ID" value="NZ_CP035806.1"/>
</dbReference>
<evidence type="ECO:0000256" key="11">
    <source>
        <dbReference type="HAMAP-Rule" id="MF_01844"/>
    </source>
</evidence>
<dbReference type="PANTHER" id="PTHR30341">
    <property type="entry name" value="SODIUM ION/PROTON ANTIPORTER NHAA-RELATED"/>
    <property type="match status" value="1"/>
</dbReference>
<feature type="transmembrane region" description="Helical" evidence="11">
    <location>
        <begin position="182"/>
        <end position="198"/>
    </location>
</feature>
<dbReference type="HAMAP" id="MF_01844">
    <property type="entry name" value="NhaA"/>
    <property type="match status" value="1"/>
</dbReference>
<dbReference type="AlphaFoldDB" id="A0A4P6KHF4"/>
<feature type="transmembrane region" description="Helical" evidence="11">
    <location>
        <begin position="321"/>
        <end position="341"/>
    </location>
</feature>
<evidence type="ECO:0000256" key="6">
    <source>
        <dbReference type="ARBA" id="ARBA00022989"/>
    </source>
</evidence>
<evidence type="ECO:0000256" key="5">
    <source>
        <dbReference type="ARBA" id="ARBA00022692"/>
    </source>
</evidence>
<dbReference type="Gene3D" id="3.40.30.10">
    <property type="entry name" value="Glutaredoxin"/>
    <property type="match status" value="1"/>
</dbReference>
<evidence type="ECO:0000256" key="4">
    <source>
        <dbReference type="ARBA" id="ARBA00022475"/>
    </source>
</evidence>
<keyword evidence="3 11" id="KW-0050">Antiport</keyword>
<dbReference type="GO" id="GO:0005886">
    <property type="term" value="C:plasma membrane"/>
    <property type="evidence" value="ECO:0007669"/>
    <property type="project" value="UniProtKB-SubCell"/>
</dbReference>
<evidence type="ECO:0000256" key="12">
    <source>
        <dbReference type="SAM" id="MobiDB-lite"/>
    </source>
</evidence>
<feature type="transmembrane region" description="Helical" evidence="11">
    <location>
        <begin position="156"/>
        <end position="176"/>
    </location>
</feature>
<dbReference type="KEGG" id="ltr:EVS81_15015"/>
<dbReference type="Proteomes" id="UP000289260">
    <property type="component" value="Chromosome"/>
</dbReference>
<evidence type="ECO:0000256" key="10">
    <source>
        <dbReference type="ARBA" id="ARBA00023201"/>
    </source>
</evidence>
<evidence type="ECO:0000313" key="13">
    <source>
        <dbReference type="EMBL" id="QBE49977.1"/>
    </source>
</evidence>
<reference evidence="13 14" key="1">
    <citation type="submission" date="2019-02" db="EMBL/GenBank/DDBJ databases">
        <authorList>
            <person name="Sun L."/>
            <person name="Pan D."/>
            <person name="Wu X."/>
        </authorList>
    </citation>
    <scope>NUCLEOTIDE SEQUENCE [LARGE SCALE GENOMIC DNA]</scope>
    <source>
        <strain evidence="13 14">JW-1</strain>
    </source>
</reference>
<evidence type="ECO:0000256" key="8">
    <source>
        <dbReference type="ARBA" id="ARBA00023065"/>
    </source>
</evidence>
<feature type="compositionally biased region" description="Basic and acidic residues" evidence="12">
    <location>
        <begin position="611"/>
        <end position="631"/>
    </location>
</feature>
<evidence type="ECO:0000313" key="14">
    <source>
        <dbReference type="Proteomes" id="UP000289260"/>
    </source>
</evidence>
<evidence type="ECO:0000256" key="1">
    <source>
        <dbReference type="ARBA" id="ARBA00004429"/>
    </source>
</evidence>
<dbReference type="Pfam" id="PF06965">
    <property type="entry name" value="Na_H_antiport_1"/>
    <property type="match status" value="1"/>
</dbReference>
<evidence type="ECO:0000256" key="2">
    <source>
        <dbReference type="ARBA" id="ARBA00022448"/>
    </source>
</evidence>
<comment type="catalytic activity">
    <reaction evidence="11">
        <text>Na(+)(in) + 2 H(+)(out) = Na(+)(out) + 2 H(+)(in)</text>
        <dbReference type="Rhea" id="RHEA:29251"/>
        <dbReference type="ChEBI" id="CHEBI:15378"/>
        <dbReference type="ChEBI" id="CHEBI:29101"/>
    </reaction>
</comment>
<proteinExistence type="inferred from homology"/>
<dbReference type="EMBL" id="CP035806">
    <property type="protein sequence ID" value="QBE49977.1"/>
    <property type="molecule type" value="Genomic_DNA"/>
</dbReference>
<protein>
    <recommendedName>
        <fullName evidence="11">Na(+)/H(+) antiporter NhaA</fullName>
    </recommendedName>
    <alternativeName>
        <fullName evidence="11">Sodium/proton antiporter NhaA</fullName>
    </alternativeName>
</protein>
<feature type="transmembrane region" description="Helical" evidence="11">
    <location>
        <begin position="203"/>
        <end position="219"/>
    </location>
</feature>
<dbReference type="PANTHER" id="PTHR30341:SF0">
    <property type="entry name" value="NA(+)_H(+) ANTIPORTER NHAA"/>
    <property type="match status" value="1"/>
</dbReference>
<comment type="function">
    <text evidence="11">Na(+)/H(+) antiporter that extrudes sodium in exchange for external protons.</text>
</comment>
<feature type="region of interest" description="Disordered" evidence="12">
    <location>
        <begin position="602"/>
        <end position="631"/>
    </location>
</feature>
<dbReference type="GO" id="GO:0006885">
    <property type="term" value="P:regulation of pH"/>
    <property type="evidence" value="ECO:0007669"/>
    <property type="project" value="UniProtKB-UniRule"/>
</dbReference>
<keyword evidence="9 11" id="KW-0472">Membrane</keyword>
<feature type="transmembrane region" description="Helical" evidence="11">
    <location>
        <begin position="12"/>
        <end position="33"/>
    </location>
</feature>
<feature type="transmembrane region" description="Helical" evidence="11">
    <location>
        <begin position="125"/>
        <end position="144"/>
    </location>
</feature>
<evidence type="ECO:0000256" key="7">
    <source>
        <dbReference type="ARBA" id="ARBA00023053"/>
    </source>
</evidence>
<sequence>MQEFGDRLRRFLAAPSSGAIALLLATGAALVWANLAQKGYAAFWHTEIGVEAGELRFGMTLQHWVNDGLMTLFFFLVTLEVRKDVALGELRHWRQASLPLIAAALGLVLPAVLFALITLGGDHVGAWGVVISTDTAFVVGLVAVFGSRVPAQLRAFLLALAVVDDIGALLVIAFVYTDSLDLTWTAIALGIGTIVFAARRGNVWRSGVYVALGILLWIAVLQSGVHATIAGVVLALLLPVFPPRRESVSRTEALAQRFRRAPNAAKGKAAAAGILRSISVNDRFQLSLARVVTFGVVPVFALANAGVVITGASLHHAFTSSLTWGIIVSLLAGKFFGVMLAPSICRLLRLGDANTSLKTRHIAAGALLTGIGFTISLFIVDLAIDDPVAQSDARIGVISASLLAALLGSGALLLAARYDRAHAPARIELSRPVDPRRDHLLGSPGARHCLVEYGTFGAFDDLAAEDVVTQVRQHYEESLVFVFRHLRPEGEGAPEHTPEALEAVAAQSPGLFWSLRSELNRMSEHLALDERQILRAAINVGANLSRVEEDLRRRAWRSRAAEDYLDAETLGLDRRPTFFVNGLVYTGPLDAAAIIAELERTAPQSARSGRARSDGRVSDAVESPSRIEETV</sequence>
<dbReference type="InterPro" id="IPR023171">
    <property type="entry name" value="Na/H_antiporter_dom_sf"/>
</dbReference>
<dbReference type="InterPro" id="IPR036249">
    <property type="entry name" value="Thioredoxin-like_sf"/>
</dbReference>
<keyword evidence="14" id="KW-1185">Reference proteome</keyword>
<keyword evidence="10 11" id="KW-0739">Sodium transport</keyword>
<dbReference type="Gene3D" id="1.20.1530.10">
    <property type="entry name" value="Na+/H+ antiporter like domain"/>
    <property type="match status" value="1"/>
</dbReference>
<keyword evidence="5 11" id="KW-0812">Transmembrane</keyword>
<accession>A0A4P6KHF4</accession>
<name>A0A4P6KHF4_9MICO</name>
<comment type="subcellular location">
    <subcellularLocation>
        <location evidence="1">Cell inner membrane</location>
        <topology evidence="1">Multi-pass membrane protein</topology>
    </subcellularLocation>
    <subcellularLocation>
        <location evidence="11">Cell membrane</location>
        <topology evidence="11">Multi-pass membrane protein</topology>
    </subcellularLocation>
</comment>
<organism evidence="13 14">
    <name type="scientific">Leucobacter triazinivorans</name>
    <dbReference type="NCBI Taxonomy" id="1784719"/>
    <lineage>
        <taxon>Bacteria</taxon>
        <taxon>Bacillati</taxon>
        <taxon>Actinomycetota</taxon>
        <taxon>Actinomycetes</taxon>
        <taxon>Micrococcales</taxon>
        <taxon>Microbacteriaceae</taxon>
        <taxon>Leucobacter</taxon>
    </lineage>
</organism>
<gene>
    <name evidence="11 13" type="primary">nhaA</name>
    <name evidence="13" type="ORF">EVS81_15015</name>
</gene>
<feature type="transmembrane region" description="Helical" evidence="11">
    <location>
        <begin position="396"/>
        <end position="416"/>
    </location>
</feature>
<feature type="transmembrane region" description="Helical" evidence="11">
    <location>
        <begin position="291"/>
        <end position="315"/>
    </location>
</feature>
<feature type="transmembrane region" description="Helical" evidence="11">
    <location>
        <begin position="100"/>
        <end position="119"/>
    </location>
</feature>
<dbReference type="NCBIfam" id="TIGR00773">
    <property type="entry name" value="NhaA"/>
    <property type="match status" value="1"/>
</dbReference>